<dbReference type="GO" id="GO:0003677">
    <property type="term" value="F:DNA binding"/>
    <property type="evidence" value="ECO:0007669"/>
    <property type="project" value="UniProtKB-KW"/>
</dbReference>
<gene>
    <name evidence="8" type="ORF">EJD97_005720</name>
</gene>
<keyword evidence="2" id="KW-0805">Transcription regulation</keyword>
<dbReference type="EMBL" id="RXGB01001835">
    <property type="protein sequence ID" value="TMW97354.1"/>
    <property type="molecule type" value="Genomic_DNA"/>
</dbReference>
<evidence type="ECO:0000256" key="1">
    <source>
        <dbReference type="ARBA" id="ARBA00004049"/>
    </source>
</evidence>
<dbReference type="AlphaFoldDB" id="A0A6N2BR95"/>
<dbReference type="InterPro" id="IPR044607">
    <property type="entry name" value="RKD-like"/>
</dbReference>
<evidence type="ECO:0000256" key="4">
    <source>
        <dbReference type="ARBA" id="ARBA00023125"/>
    </source>
</evidence>
<dbReference type="PANTHER" id="PTHR46373:SF20">
    <property type="entry name" value="PROTEIN RKD1"/>
    <property type="match status" value="1"/>
</dbReference>
<keyword evidence="5" id="KW-0804">Transcription</keyword>
<proteinExistence type="predicted"/>
<evidence type="ECO:0000256" key="5">
    <source>
        <dbReference type="ARBA" id="ARBA00023163"/>
    </source>
</evidence>
<dbReference type="InterPro" id="IPR003035">
    <property type="entry name" value="RWP-RK_dom"/>
</dbReference>
<keyword evidence="3" id="KW-0175">Coiled coil</keyword>
<dbReference type="PANTHER" id="PTHR46373">
    <property type="entry name" value="PROTEIN RKD4"/>
    <property type="match status" value="1"/>
</dbReference>
<sequence length="314" mass="36315">MGSDQSNFEFIMTKQDNHQDLLSLPPQLPSLDDFSEFSGHYAIDYQYDLSIQENTANTNPLMEMECTLEDPFYSSFYSLTPGELCYDEIGNEVRMLNEMSGELMGNGHQQVLLCDNINQQEIVANEEIIVTEKEKDNIREEINSSRMLSRDAISKYFYMPITRAAKELNIGLTLLKKRCRDLGIRRWPHRKLMSLQTLIKNVKELEKVGGNGMEQKLKDVIKLLEKEKKKMEEIPDMELEEKTKRLRQACFKANYKRRRLLCMPELHASFGSYCSTTTSVDDNVAIGDQDEEDDEEIKSLLADCFSYNSPTLHD</sequence>
<feature type="domain" description="RWP-RK" evidence="7">
    <location>
        <begin position="130"/>
        <end position="216"/>
    </location>
</feature>
<keyword evidence="6" id="KW-0539">Nucleus</keyword>
<comment type="caution">
    <text evidence="8">The sequence shown here is derived from an EMBL/GenBank/DDBJ whole genome shotgun (WGS) entry which is preliminary data.</text>
</comment>
<protein>
    <recommendedName>
        <fullName evidence="7">RWP-RK domain-containing protein</fullName>
    </recommendedName>
</protein>
<keyword evidence="4" id="KW-0238">DNA-binding</keyword>
<evidence type="ECO:0000256" key="3">
    <source>
        <dbReference type="ARBA" id="ARBA00023054"/>
    </source>
</evidence>
<accession>A0A6N2BR95</accession>
<organism evidence="8">
    <name type="scientific">Solanum chilense</name>
    <name type="common">Tomato</name>
    <name type="synonym">Lycopersicon chilense</name>
    <dbReference type="NCBI Taxonomy" id="4083"/>
    <lineage>
        <taxon>Eukaryota</taxon>
        <taxon>Viridiplantae</taxon>
        <taxon>Streptophyta</taxon>
        <taxon>Embryophyta</taxon>
        <taxon>Tracheophyta</taxon>
        <taxon>Spermatophyta</taxon>
        <taxon>Magnoliopsida</taxon>
        <taxon>eudicotyledons</taxon>
        <taxon>Gunneridae</taxon>
        <taxon>Pentapetalae</taxon>
        <taxon>asterids</taxon>
        <taxon>lamiids</taxon>
        <taxon>Solanales</taxon>
        <taxon>Solanaceae</taxon>
        <taxon>Solanoideae</taxon>
        <taxon>Solaneae</taxon>
        <taxon>Solanum</taxon>
        <taxon>Solanum subgen. Lycopersicon</taxon>
    </lineage>
</organism>
<dbReference type="PROSITE" id="PS51519">
    <property type="entry name" value="RWP_RK"/>
    <property type="match status" value="1"/>
</dbReference>
<comment type="function">
    <text evidence="1">Putative transcription factor.</text>
</comment>
<evidence type="ECO:0000313" key="8">
    <source>
        <dbReference type="EMBL" id="TMW97354.1"/>
    </source>
</evidence>
<dbReference type="GO" id="GO:0003700">
    <property type="term" value="F:DNA-binding transcription factor activity"/>
    <property type="evidence" value="ECO:0007669"/>
    <property type="project" value="InterPro"/>
</dbReference>
<dbReference type="Pfam" id="PF02042">
    <property type="entry name" value="RWP-RK"/>
    <property type="match status" value="1"/>
</dbReference>
<reference evidence="8" key="1">
    <citation type="submission" date="2019-05" db="EMBL/GenBank/DDBJ databases">
        <title>The de novo reference genome and transcriptome assemblies of the wild tomato species Solanum chilense.</title>
        <authorList>
            <person name="Stam R."/>
            <person name="Nosenko T."/>
            <person name="Hoerger A.C."/>
            <person name="Stephan W."/>
            <person name="Seidel M.A."/>
            <person name="Kuhn J.M.M."/>
            <person name="Haberer G."/>
            <person name="Tellier A."/>
        </authorList>
    </citation>
    <scope>NUCLEOTIDE SEQUENCE</scope>
    <source>
        <tissue evidence="8">Mature leaves</tissue>
    </source>
</reference>
<evidence type="ECO:0000256" key="6">
    <source>
        <dbReference type="ARBA" id="ARBA00023242"/>
    </source>
</evidence>
<name>A0A6N2BR95_SOLCI</name>
<evidence type="ECO:0000259" key="7">
    <source>
        <dbReference type="PROSITE" id="PS51519"/>
    </source>
</evidence>
<evidence type="ECO:0000256" key="2">
    <source>
        <dbReference type="ARBA" id="ARBA00023015"/>
    </source>
</evidence>